<protein>
    <recommendedName>
        <fullName evidence="3">LEA type 2 family protein</fullName>
    </recommendedName>
</protein>
<dbReference type="AlphaFoldDB" id="A0A7L7LCI6"/>
<gene>
    <name evidence="1" type="ORF">HUW48_22175</name>
</gene>
<evidence type="ECO:0000313" key="2">
    <source>
        <dbReference type="Proteomes" id="UP000514509"/>
    </source>
</evidence>
<dbReference type="RefSeq" id="WP_182413008.1">
    <property type="nucleotide sequence ID" value="NZ_CP055153.1"/>
</dbReference>
<dbReference type="KEGG" id="add:HUW48_22175"/>
<evidence type="ECO:0000313" key="1">
    <source>
        <dbReference type="EMBL" id="QMU30562.1"/>
    </source>
</evidence>
<keyword evidence="2" id="KW-1185">Reference proteome</keyword>
<dbReference type="EMBL" id="CP055153">
    <property type="protein sequence ID" value="QMU30562.1"/>
    <property type="molecule type" value="Genomic_DNA"/>
</dbReference>
<evidence type="ECO:0008006" key="3">
    <source>
        <dbReference type="Google" id="ProtNLM"/>
    </source>
</evidence>
<sequence>MKRFLKITGILVSLILIGGVVVYAFTPREKLLAYVIPEINNIRITDIYINNQQATMKVHFNATSKIAPVYIYHLTYDFRLYGQSITHGEQQLSPKSQTRRIQRFALPVSINYNQVGALIQQQITKNDSVEAHFQINCDLPFIGSRSFNVTRKLPIVLPVLSVPQITAVKTEDFGFRHQRLILTLTIQNPNNFDFYLRDLKLNAQLKDYLAAGSLGKDYLIQAHQAASLDIPSTTAITQAQADSLTSASNLSGSYTLKANLVAEPVSESIGTIRFSVATNGTISAPEIK</sequence>
<dbReference type="SUPFAM" id="SSF117070">
    <property type="entry name" value="LEA14-like"/>
    <property type="match status" value="1"/>
</dbReference>
<reference evidence="1 2" key="1">
    <citation type="submission" date="2020-06" db="EMBL/GenBank/DDBJ databases">
        <authorList>
            <person name="Hwang Y.J."/>
        </authorList>
    </citation>
    <scope>NUCLEOTIDE SEQUENCE [LARGE SCALE GENOMIC DNA]</scope>
    <source>
        <strain evidence="1 2">KUDC8001</strain>
    </source>
</reference>
<proteinExistence type="predicted"/>
<name>A0A7L7LCI6_9BACT</name>
<dbReference type="Gene3D" id="2.60.40.1820">
    <property type="match status" value="2"/>
</dbReference>
<organism evidence="1 2">
    <name type="scientific">Adhaeribacter radiodurans</name>
    <dbReference type="NCBI Taxonomy" id="2745197"/>
    <lineage>
        <taxon>Bacteria</taxon>
        <taxon>Pseudomonadati</taxon>
        <taxon>Bacteroidota</taxon>
        <taxon>Cytophagia</taxon>
        <taxon>Cytophagales</taxon>
        <taxon>Hymenobacteraceae</taxon>
        <taxon>Adhaeribacter</taxon>
    </lineage>
</organism>
<dbReference type="Proteomes" id="UP000514509">
    <property type="component" value="Chromosome"/>
</dbReference>
<accession>A0A7L7LCI6</accession>
<reference evidence="1 2" key="2">
    <citation type="submission" date="2020-08" db="EMBL/GenBank/DDBJ databases">
        <title>Adhaeribacter dokdonensis sp. nov., isolated from the rhizosphere of Elymus tsukushiensis, a plant native to the Dokdo Islands, Republic of Korea.</title>
        <authorList>
            <person name="Ghim S.Y."/>
        </authorList>
    </citation>
    <scope>NUCLEOTIDE SEQUENCE [LARGE SCALE GENOMIC DNA]</scope>
    <source>
        <strain evidence="1 2">KUDC8001</strain>
    </source>
</reference>